<dbReference type="Gene3D" id="2.70.98.10">
    <property type="match status" value="2"/>
</dbReference>
<dbReference type="PANTHER" id="PTHR38481">
    <property type="entry name" value="HYALURONATE LYASE"/>
    <property type="match status" value="1"/>
</dbReference>
<comment type="caution">
    <text evidence="12">The sequence shown here is derived from an EMBL/GenBank/DDBJ whole genome shotgun (WGS) entry which is preliminary data.</text>
</comment>
<feature type="domain" description="Polysaccharide lyase 8 N-terminal alpha-helical" evidence="10">
    <location>
        <begin position="81"/>
        <end position="349"/>
    </location>
</feature>
<accession>A0A9X2S9A6</accession>
<evidence type="ECO:0000256" key="7">
    <source>
        <dbReference type="SAM" id="SignalP"/>
    </source>
</evidence>
<dbReference type="InterPro" id="IPR004103">
    <property type="entry name" value="Lyase_8_C"/>
</dbReference>
<protein>
    <submittedName>
        <fullName evidence="12">DNRLRE domain-containing protein</fullName>
    </submittedName>
</protein>
<organism evidence="12 13">
    <name type="scientific">Paenibacillus soyae</name>
    <dbReference type="NCBI Taxonomy" id="2969249"/>
    <lineage>
        <taxon>Bacteria</taxon>
        <taxon>Bacillati</taxon>
        <taxon>Bacillota</taxon>
        <taxon>Bacilli</taxon>
        <taxon>Bacillales</taxon>
        <taxon>Paenibacillaceae</taxon>
        <taxon>Paenibacillus</taxon>
    </lineage>
</organism>
<dbReference type="SUPFAM" id="SSF49863">
    <property type="entry name" value="Hyaluronate lyase-like, C-terminal domain"/>
    <property type="match status" value="1"/>
</dbReference>
<dbReference type="InterPro" id="IPR014718">
    <property type="entry name" value="GH-type_carb-bd"/>
</dbReference>
<dbReference type="InterPro" id="IPR038970">
    <property type="entry name" value="Lyase_8"/>
</dbReference>
<keyword evidence="3" id="KW-0964">Secreted</keyword>
<dbReference type="InterPro" id="IPR011071">
    <property type="entry name" value="Lyase_8-like_C"/>
</dbReference>
<comment type="subcellular location">
    <subcellularLocation>
        <location evidence="1">Secreted</location>
    </subcellularLocation>
</comment>
<dbReference type="PANTHER" id="PTHR38481:SF1">
    <property type="entry name" value="HYALURONATE LYASE"/>
    <property type="match status" value="1"/>
</dbReference>
<dbReference type="NCBIfam" id="NF033679">
    <property type="entry name" value="DNRLRE_dom"/>
    <property type="match status" value="2"/>
</dbReference>
<dbReference type="InterPro" id="IPR011013">
    <property type="entry name" value="Gal_mutarotase_sf_dom"/>
</dbReference>
<evidence type="ECO:0000256" key="3">
    <source>
        <dbReference type="ARBA" id="ARBA00022525"/>
    </source>
</evidence>
<feature type="domain" description="Carbohydrate-binding module family 96" evidence="11">
    <location>
        <begin position="1040"/>
        <end position="1202"/>
    </location>
</feature>
<dbReference type="InterPro" id="IPR055372">
    <property type="entry name" value="CBM96"/>
</dbReference>
<dbReference type="Proteomes" id="UP001141950">
    <property type="component" value="Unassembled WGS sequence"/>
</dbReference>
<feature type="active site" evidence="6">
    <location>
        <position position="291"/>
    </location>
</feature>
<dbReference type="GO" id="GO:0005576">
    <property type="term" value="C:extracellular region"/>
    <property type="evidence" value="ECO:0007669"/>
    <property type="project" value="UniProtKB-SubCell"/>
</dbReference>
<evidence type="ECO:0000256" key="5">
    <source>
        <dbReference type="ARBA" id="ARBA00023239"/>
    </source>
</evidence>
<dbReference type="Pfam" id="PF24517">
    <property type="entry name" value="CBM96"/>
    <property type="match status" value="1"/>
</dbReference>
<feature type="chain" id="PRO_5040858600" evidence="7">
    <location>
        <begin position="21"/>
        <end position="1204"/>
    </location>
</feature>
<proteinExistence type="inferred from homology"/>
<feature type="active site" evidence="6">
    <location>
        <position position="282"/>
    </location>
</feature>
<dbReference type="InterPro" id="IPR003159">
    <property type="entry name" value="Lyase_8_central_dom"/>
</dbReference>
<evidence type="ECO:0000256" key="6">
    <source>
        <dbReference type="PIRSR" id="PIRSR638970-1"/>
    </source>
</evidence>
<dbReference type="Pfam" id="PF02278">
    <property type="entry name" value="Lyase_8"/>
    <property type="match status" value="1"/>
</dbReference>
<name>A0A9X2S9A6_9BACL</name>
<evidence type="ECO:0000259" key="9">
    <source>
        <dbReference type="Pfam" id="PF02884"/>
    </source>
</evidence>
<dbReference type="InterPro" id="IPR012970">
    <property type="entry name" value="Lyase_8_alpha_N"/>
</dbReference>
<gene>
    <name evidence="12" type="ORF">NQZ67_15360</name>
</gene>
<dbReference type="SUPFAM" id="SSF48230">
    <property type="entry name" value="Chondroitin AC/alginate lyase"/>
    <property type="match status" value="1"/>
</dbReference>
<dbReference type="GO" id="GO:0005975">
    <property type="term" value="P:carbohydrate metabolic process"/>
    <property type="evidence" value="ECO:0007669"/>
    <property type="project" value="InterPro"/>
</dbReference>
<feature type="active site" evidence="6">
    <location>
        <position position="345"/>
    </location>
</feature>
<dbReference type="GO" id="GO:0030246">
    <property type="term" value="F:carbohydrate binding"/>
    <property type="evidence" value="ECO:0007669"/>
    <property type="project" value="InterPro"/>
</dbReference>
<keyword evidence="4 7" id="KW-0732">Signal</keyword>
<evidence type="ECO:0000259" key="8">
    <source>
        <dbReference type="Pfam" id="PF02278"/>
    </source>
</evidence>
<reference evidence="12" key="1">
    <citation type="submission" date="2022-08" db="EMBL/GenBank/DDBJ databases">
        <title>The genomic sequence of strain Paenibacillus sp. SCIV0701.</title>
        <authorList>
            <person name="Zhao H."/>
        </authorList>
    </citation>
    <scope>NUCLEOTIDE SEQUENCE</scope>
    <source>
        <strain evidence="12">SCIV0701</strain>
    </source>
</reference>
<dbReference type="Gene3D" id="1.50.10.100">
    <property type="entry name" value="Chondroitin AC/alginate lyase"/>
    <property type="match status" value="1"/>
</dbReference>
<evidence type="ECO:0000256" key="4">
    <source>
        <dbReference type="ARBA" id="ARBA00022729"/>
    </source>
</evidence>
<evidence type="ECO:0000313" key="13">
    <source>
        <dbReference type="Proteomes" id="UP001141950"/>
    </source>
</evidence>
<evidence type="ECO:0000259" key="10">
    <source>
        <dbReference type="Pfam" id="PF08124"/>
    </source>
</evidence>
<evidence type="ECO:0000256" key="1">
    <source>
        <dbReference type="ARBA" id="ARBA00004613"/>
    </source>
</evidence>
<dbReference type="CDD" id="cd01083">
    <property type="entry name" value="GAG_Lyase"/>
    <property type="match status" value="1"/>
</dbReference>
<feature type="domain" description="Polysaccharide lyase family 8 central" evidence="8">
    <location>
        <begin position="447"/>
        <end position="722"/>
    </location>
</feature>
<dbReference type="GO" id="GO:0016837">
    <property type="term" value="F:carbon-oxygen lyase activity, acting on polysaccharides"/>
    <property type="evidence" value="ECO:0007669"/>
    <property type="project" value="UniProtKB-ARBA"/>
</dbReference>
<dbReference type="SUPFAM" id="SSF74650">
    <property type="entry name" value="Galactose mutarotase-like"/>
    <property type="match status" value="2"/>
</dbReference>
<evidence type="ECO:0000256" key="2">
    <source>
        <dbReference type="ARBA" id="ARBA00006699"/>
    </source>
</evidence>
<dbReference type="AlphaFoldDB" id="A0A9X2S9A6"/>
<evidence type="ECO:0000313" key="12">
    <source>
        <dbReference type="EMBL" id="MCR2805264.1"/>
    </source>
</evidence>
<feature type="domain" description="Polysaccharide lyase family 8 C-terminal" evidence="9">
    <location>
        <begin position="915"/>
        <end position="984"/>
    </location>
</feature>
<dbReference type="Pfam" id="PF02884">
    <property type="entry name" value="Lyase_8_C"/>
    <property type="match status" value="1"/>
</dbReference>
<dbReference type="RefSeq" id="WP_257447473.1">
    <property type="nucleotide sequence ID" value="NZ_JANIPJ010000010.1"/>
</dbReference>
<comment type="similarity">
    <text evidence="2">Belongs to the polysaccharide lyase 8 family.</text>
</comment>
<sequence>MLLCLSMLQAGALAGPPSSAVQAQAAGDEFDTLREKWVQLLFGASAYTTPVTDAELQSKLNAIAGNVTSCASAAPCAEGSGSWDLLNRDTANRTYLWRDNDFTGTDMTAVSGHMTNSYNRLLSMITAYKMPGSALQGNQQLKNDVISALDWLYANKYNETVTPYGNWFHWQIGTPQALTKITALMYNDLTQTQITNYMNAVNRFIPDPYARTVQKSTYPAVNQSAPPMTGANLSDQAYSVALRGIIVKDGAKIGAARDSLSDIFPYVTSGDGFYEDGSFIQHGNFPYIGGYGSSLLGGLGQLLSVLEGSTWSVTDPRKTNVYRWIFDAVEPLMYGGNIMDMVRGRNIAFGPAIVPLDKRSEHPALTGAGLISAILYLIPSAPTTNAAIGSGYPANPRLAMQSMVKQWLLEDSRNSYMSGASVYLYLQAKSLMQNTSVPARGELVMQKQYPNMDRAVQLRPGFGFGLSMSSSRIANYESGNNNNIQGWYTGDGMTYLYNEDPDQYVNYWPTVNRYRLPGTTVDTQTRTNAASWTNYVSPNAWVGGAELLGLYGASGMDFKASGDRNSAGTVLTPSNLTARKSWFMFDDEIVALGAGITNSGQTGNGWDGAPRRVETVIDNRKLTASGTNALTVNGAAKPPTLGWSQSLSGTSWIHLQGNTSGNGASIGYYFPQGTTVQAVRESRTGTWHDINTATPTTVNAAATADAYVRSGEANQGANAQLVVKNDSGHYARESYLTFDLSGIVPDNTQISGATIQLTPTSKGPTANAITHKAELVDASAWTESGITWSSKPSSTALSPAQQWSTIMPGAPVTINVTSAVQQALASGSKTVSIRVYASSPYDSDSYVYYASKEHPNSTYRPKLVLTGYKEMLTENYMTLTMNHGTNPSNASYAYALLPGKSPAEVGAYAANAPIEVLSNTASLQAVKETTLNAVGANFWTDGTNTLYDAGGAPFLTSNKKASVMTIETAGAIDIALSDPTMLNTGTIELEIHRSAASVISKDPTIAVTQFGPTIKITASVGGARGKTHHIKLALGTPPQTTSIEASADAFVRDGSYANTNYGTTNILEVKADGAGYARQSYIQFDLAALSGPVTSAKLRLTVTASGMSGMQHQANLASSSWTETGLTWSNKPAAIQPLASWNVPAAGMPVEIDVTAAVNAAVAGSKKLALEILSASASYGANGWAQYASRSHQTVSSRPSLILS</sequence>
<feature type="signal peptide" evidence="7">
    <location>
        <begin position="1"/>
        <end position="20"/>
    </location>
</feature>
<keyword evidence="13" id="KW-1185">Reference proteome</keyword>
<dbReference type="Pfam" id="PF08124">
    <property type="entry name" value="Lyase_8_N"/>
    <property type="match status" value="1"/>
</dbReference>
<evidence type="ECO:0000259" key="11">
    <source>
        <dbReference type="Pfam" id="PF24517"/>
    </source>
</evidence>
<keyword evidence="5" id="KW-0456">Lyase</keyword>
<dbReference type="EMBL" id="JANIPJ010000010">
    <property type="protein sequence ID" value="MCR2805264.1"/>
    <property type="molecule type" value="Genomic_DNA"/>
</dbReference>
<dbReference type="Gene3D" id="2.60.220.10">
    <property type="entry name" value="Polysaccharide lyase family 8-like, C-terminal"/>
    <property type="match status" value="1"/>
</dbReference>
<dbReference type="InterPro" id="IPR008929">
    <property type="entry name" value="Chondroitin_lyas"/>
</dbReference>